<protein>
    <submittedName>
        <fullName evidence="1">Uncharacterized protein</fullName>
    </submittedName>
</protein>
<dbReference type="EMBL" id="AUXX01000012">
    <property type="protein sequence ID" value="KZN67537.1"/>
    <property type="molecule type" value="Genomic_DNA"/>
</dbReference>
<proteinExistence type="predicted"/>
<accession>A0A167N5I8</accession>
<name>A0A167N5I8_9GAMM</name>
<organism evidence="1 2">
    <name type="scientific">Pseudoalteromonas luteoviolacea S4060-1</name>
    <dbReference type="NCBI Taxonomy" id="1365257"/>
    <lineage>
        <taxon>Bacteria</taxon>
        <taxon>Pseudomonadati</taxon>
        <taxon>Pseudomonadota</taxon>
        <taxon>Gammaproteobacteria</taxon>
        <taxon>Alteromonadales</taxon>
        <taxon>Pseudoalteromonadaceae</taxon>
        <taxon>Pseudoalteromonas</taxon>
    </lineage>
</organism>
<comment type="caution">
    <text evidence="1">The sequence shown here is derived from an EMBL/GenBank/DDBJ whole genome shotgun (WGS) entry which is preliminary data.</text>
</comment>
<dbReference type="AlphaFoldDB" id="A0A167N5I8"/>
<dbReference type="RefSeq" id="WP_269203521.1">
    <property type="nucleotide sequence ID" value="NZ_AUXX01000012.1"/>
</dbReference>
<evidence type="ECO:0000313" key="1">
    <source>
        <dbReference type="EMBL" id="KZN67537.1"/>
    </source>
</evidence>
<sequence length="41" mass="4473">MKIIQKQLLEKVYGNGGGGPGYPPLERPSGSAYLELNKLKK</sequence>
<gene>
    <name evidence="1" type="ORF">N478_01940</name>
</gene>
<reference evidence="1 2" key="1">
    <citation type="submission" date="2013-07" db="EMBL/GenBank/DDBJ databases">
        <title>Comparative Genomic and Metabolomic Analysis of Twelve Strains of Pseudoalteromonas luteoviolacea.</title>
        <authorList>
            <person name="Vynne N.G."/>
            <person name="Mansson M."/>
            <person name="Gram L."/>
        </authorList>
    </citation>
    <scope>NUCLEOTIDE SEQUENCE [LARGE SCALE GENOMIC DNA]</scope>
    <source>
        <strain evidence="1 2">S4060-1</strain>
    </source>
</reference>
<evidence type="ECO:0000313" key="2">
    <source>
        <dbReference type="Proteomes" id="UP000076661"/>
    </source>
</evidence>
<dbReference type="Proteomes" id="UP000076661">
    <property type="component" value="Unassembled WGS sequence"/>
</dbReference>